<dbReference type="Gene3D" id="6.10.140.450">
    <property type="match status" value="1"/>
</dbReference>
<organism evidence="1 2">
    <name type="scientific">Desulforhabdus amnigena</name>
    <dbReference type="NCBI Taxonomy" id="40218"/>
    <lineage>
        <taxon>Bacteria</taxon>
        <taxon>Pseudomonadati</taxon>
        <taxon>Thermodesulfobacteriota</taxon>
        <taxon>Syntrophobacteria</taxon>
        <taxon>Syntrophobacterales</taxon>
        <taxon>Syntrophobacteraceae</taxon>
        <taxon>Desulforhabdus</taxon>
    </lineage>
</organism>
<accession>A0A9W6D3Y7</accession>
<evidence type="ECO:0000313" key="1">
    <source>
        <dbReference type="EMBL" id="GLI32666.1"/>
    </source>
</evidence>
<dbReference type="GO" id="GO:0070402">
    <property type="term" value="F:NADPH binding"/>
    <property type="evidence" value="ECO:0007669"/>
    <property type="project" value="TreeGrafter"/>
</dbReference>
<dbReference type="CDD" id="cd20175">
    <property type="entry name" value="ThyX"/>
    <property type="match status" value="1"/>
</dbReference>
<dbReference type="PANTHER" id="PTHR34934:SF1">
    <property type="entry name" value="FLAVIN-DEPENDENT THYMIDYLATE SYNTHASE"/>
    <property type="match status" value="1"/>
</dbReference>
<proteinExistence type="predicted"/>
<dbReference type="GO" id="GO:0006231">
    <property type="term" value="P:dTMP biosynthetic process"/>
    <property type="evidence" value="ECO:0007669"/>
    <property type="project" value="InterPro"/>
</dbReference>
<dbReference type="AlphaFoldDB" id="A0A9W6D3Y7"/>
<reference evidence="1" key="1">
    <citation type="submission" date="2022-12" db="EMBL/GenBank/DDBJ databases">
        <title>Reference genome sequencing for broad-spectrum identification of bacterial and archaeal isolates by mass spectrometry.</title>
        <authorList>
            <person name="Sekiguchi Y."/>
            <person name="Tourlousse D.M."/>
        </authorList>
    </citation>
    <scope>NUCLEOTIDE SEQUENCE</scope>
    <source>
        <strain evidence="1">ASRB1</strain>
    </source>
</reference>
<gene>
    <name evidence="1" type="ORF">DAMNIGENAA_00990</name>
</gene>
<dbReference type="PANTHER" id="PTHR34934">
    <property type="entry name" value="FLAVIN-DEPENDENT THYMIDYLATE SYNTHASE"/>
    <property type="match status" value="1"/>
</dbReference>
<protein>
    <recommendedName>
        <fullName evidence="3">FAD-dependent thymidylate synthase</fullName>
    </recommendedName>
</protein>
<dbReference type="GO" id="GO:0050660">
    <property type="term" value="F:flavin adenine dinucleotide binding"/>
    <property type="evidence" value="ECO:0007669"/>
    <property type="project" value="InterPro"/>
</dbReference>
<evidence type="ECO:0000313" key="2">
    <source>
        <dbReference type="Proteomes" id="UP001144372"/>
    </source>
</evidence>
<dbReference type="SUPFAM" id="SSF69796">
    <property type="entry name" value="Thymidylate synthase-complementing protein Thy1"/>
    <property type="match status" value="1"/>
</dbReference>
<dbReference type="Gene3D" id="3.30.1360.170">
    <property type="match status" value="1"/>
</dbReference>
<dbReference type="GO" id="GO:0004799">
    <property type="term" value="F:thymidylate synthase activity"/>
    <property type="evidence" value="ECO:0007669"/>
    <property type="project" value="TreeGrafter"/>
</dbReference>
<dbReference type="EMBL" id="BSDR01000001">
    <property type="protein sequence ID" value="GLI32666.1"/>
    <property type="molecule type" value="Genomic_DNA"/>
</dbReference>
<keyword evidence="2" id="KW-1185">Reference proteome</keyword>
<dbReference type="Pfam" id="PF02511">
    <property type="entry name" value="Thy1"/>
    <property type="match status" value="1"/>
</dbReference>
<dbReference type="GO" id="GO:0050797">
    <property type="term" value="F:thymidylate synthase (FAD) activity"/>
    <property type="evidence" value="ECO:0007669"/>
    <property type="project" value="InterPro"/>
</dbReference>
<sequence>MAIEFVKTRVFPQGMAPADERQALELIEICGRTAYKSEDKITEDSARSFVLMLKKHGHLSVLEHSNAVLGIEENVCRSPASSIPPIETFRRSLVDRLEVRNGYHRFASIPSSTGFAMGGNYRSWIDTVGYLRDREPRYACFFQKHLNRFYPNLFEAPETSFEGPEYRVSLLREEEQMGILKQDPDSDLPVFVFKFICDRGITHEVVRHRVLSFTQESTRYVNYGNKGMTVILPEELEPFFDAQKGSFTARNPLVQMWIQRAETIFKWYQEDLKRGLKPQTARDILPNLLKSEIMVSGRWSGWKHFIALRDSKQAHPRIRFIAQEVRKYFESIDLF</sequence>
<comment type="caution">
    <text evidence="1">The sequence shown here is derived from an EMBL/GenBank/DDBJ whole genome shotgun (WGS) entry which is preliminary data.</text>
</comment>
<dbReference type="Proteomes" id="UP001144372">
    <property type="component" value="Unassembled WGS sequence"/>
</dbReference>
<dbReference type="PROSITE" id="PS51331">
    <property type="entry name" value="THYX"/>
    <property type="match status" value="1"/>
</dbReference>
<dbReference type="RefSeq" id="WP_281791720.1">
    <property type="nucleotide sequence ID" value="NZ_BSDR01000001.1"/>
</dbReference>
<dbReference type="InterPro" id="IPR036098">
    <property type="entry name" value="Thymidylate_synthase_ThyX_sf"/>
</dbReference>
<dbReference type="InterPro" id="IPR003669">
    <property type="entry name" value="Thymidylate_synthase_ThyX"/>
</dbReference>
<name>A0A9W6D3Y7_9BACT</name>
<evidence type="ECO:0008006" key="3">
    <source>
        <dbReference type="Google" id="ProtNLM"/>
    </source>
</evidence>